<comment type="subcellular location">
    <subcellularLocation>
        <location evidence="2">Membrane</location>
        <topology evidence="2">Single-pass membrane protein</topology>
    </subcellularLocation>
    <subcellularLocation>
        <location evidence="1">Nucleus</location>
    </subcellularLocation>
</comment>
<evidence type="ECO:0000256" key="6">
    <source>
        <dbReference type="ARBA" id="ARBA00023136"/>
    </source>
</evidence>
<keyword evidence="6 10" id="KW-0472">Membrane</keyword>
<feature type="domain" description="Fibronectin type-III" evidence="11">
    <location>
        <begin position="36"/>
        <end position="129"/>
    </location>
</feature>
<dbReference type="GO" id="GO:0005634">
    <property type="term" value="C:nucleus"/>
    <property type="evidence" value="ECO:0007669"/>
    <property type="project" value="UniProtKB-SubCell"/>
</dbReference>
<comment type="caution">
    <text evidence="12">The sequence shown here is derived from an EMBL/GenBank/DDBJ whole genome shotgun (WGS) entry which is preliminary data.</text>
</comment>
<dbReference type="Gene3D" id="2.60.40.10">
    <property type="entry name" value="Immunoglobulins"/>
    <property type="match status" value="2"/>
</dbReference>
<protein>
    <recommendedName>
        <fullName evidence="11">Fibronectin type-III domain-containing protein</fullName>
    </recommendedName>
</protein>
<proteinExistence type="inferred from homology"/>
<dbReference type="SMART" id="SM00060">
    <property type="entry name" value="FN3"/>
    <property type="match status" value="2"/>
</dbReference>
<feature type="region of interest" description="Disordered" evidence="9">
    <location>
        <begin position="304"/>
        <end position="341"/>
    </location>
</feature>
<feature type="transmembrane region" description="Helical" evidence="10">
    <location>
        <begin position="244"/>
        <end position="265"/>
    </location>
</feature>
<dbReference type="PROSITE" id="PS50853">
    <property type="entry name" value="FN3"/>
    <property type="match status" value="2"/>
</dbReference>
<dbReference type="InterPro" id="IPR013783">
    <property type="entry name" value="Ig-like_fold"/>
</dbReference>
<evidence type="ECO:0000313" key="12">
    <source>
        <dbReference type="EMBL" id="KAK3556350.1"/>
    </source>
</evidence>
<organism evidence="12 13">
    <name type="scientific">Hemibagrus guttatus</name>
    <dbReference type="NCBI Taxonomy" id="175788"/>
    <lineage>
        <taxon>Eukaryota</taxon>
        <taxon>Metazoa</taxon>
        <taxon>Chordata</taxon>
        <taxon>Craniata</taxon>
        <taxon>Vertebrata</taxon>
        <taxon>Euteleostomi</taxon>
        <taxon>Actinopterygii</taxon>
        <taxon>Neopterygii</taxon>
        <taxon>Teleostei</taxon>
        <taxon>Ostariophysi</taxon>
        <taxon>Siluriformes</taxon>
        <taxon>Bagridae</taxon>
        <taxon>Hemibagrus</taxon>
    </lineage>
</organism>
<dbReference type="GO" id="GO:0005886">
    <property type="term" value="C:plasma membrane"/>
    <property type="evidence" value="ECO:0007669"/>
    <property type="project" value="TreeGrafter"/>
</dbReference>
<dbReference type="PANTHER" id="PTHR44170:SF45">
    <property type="entry name" value="NEURAL CELL ADHESION MOLECULE L1-LIKE PROTEIN ISOFORM X1"/>
    <property type="match status" value="1"/>
</dbReference>
<dbReference type="FunFam" id="2.60.40.10:FF:000367">
    <property type="entry name" value="Neural cell adhesion molecule L1-like protein"/>
    <property type="match status" value="1"/>
</dbReference>
<keyword evidence="5 10" id="KW-1133">Transmembrane helix</keyword>
<dbReference type="GO" id="GO:0007411">
    <property type="term" value="P:axon guidance"/>
    <property type="evidence" value="ECO:0007669"/>
    <property type="project" value="TreeGrafter"/>
</dbReference>
<dbReference type="GO" id="GO:0007420">
    <property type="term" value="P:brain development"/>
    <property type="evidence" value="ECO:0007669"/>
    <property type="project" value="TreeGrafter"/>
</dbReference>
<sequence length="365" mass="41313">MPPGHLPGEVFRACPTGKRPRGRPRTRWRDYVFRLAWERLGVPPEELEEVAREREPLSPMEHNGPGLEYKVSYRRQDVEEEWQEQIVKRHSFVVKNTPTFVPYEIQIQAKNHAGWAPEPETIVAYSGEDFPDQPALFRATDVQKHALTLSWSPPVEANGVLTSCVLQYQLINNTEEVGPFLTVNITNPDTNKWHLRDLEPVSRYRFYLYYCTQMGCGPPASEEYITIPEAHLASIHSGISNQGWFIGLMCAVALLTLIVLIACFVNRNKGGKYSVKEKEDLHPDLESQGINDDTFCEYSDNDEKPLKGSQHSLSGDLKRGDSGDSIVDYGDEDAQFNEDGSFIGEYAGQKERASMEIKGTFQSKA</sequence>
<keyword evidence="7" id="KW-1015">Disulfide bond</keyword>
<evidence type="ECO:0000313" key="13">
    <source>
        <dbReference type="Proteomes" id="UP001274896"/>
    </source>
</evidence>
<dbReference type="Proteomes" id="UP001274896">
    <property type="component" value="Unassembled WGS sequence"/>
</dbReference>
<dbReference type="GO" id="GO:0006355">
    <property type="term" value="P:regulation of DNA-templated transcription"/>
    <property type="evidence" value="ECO:0007669"/>
    <property type="project" value="InterPro"/>
</dbReference>
<feature type="domain" description="Fibronectin type-III" evidence="11">
    <location>
        <begin position="133"/>
        <end position="230"/>
    </location>
</feature>
<evidence type="ECO:0000256" key="10">
    <source>
        <dbReference type="SAM" id="Phobius"/>
    </source>
</evidence>
<dbReference type="GO" id="GO:0030424">
    <property type="term" value="C:axon"/>
    <property type="evidence" value="ECO:0007669"/>
    <property type="project" value="TreeGrafter"/>
</dbReference>
<dbReference type="SUPFAM" id="SSF49265">
    <property type="entry name" value="Fibronectin type III"/>
    <property type="match status" value="1"/>
</dbReference>
<evidence type="ECO:0000256" key="7">
    <source>
        <dbReference type="ARBA" id="ARBA00023157"/>
    </source>
</evidence>
<dbReference type="AlphaFoldDB" id="A0AAE0RKL1"/>
<dbReference type="EMBL" id="JAUCMX010000001">
    <property type="protein sequence ID" value="KAK3556350.1"/>
    <property type="molecule type" value="Genomic_DNA"/>
</dbReference>
<evidence type="ECO:0000259" key="11">
    <source>
        <dbReference type="PROSITE" id="PS50853"/>
    </source>
</evidence>
<dbReference type="GO" id="GO:0098632">
    <property type="term" value="F:cell-cell adhesion mediator activity"/>
    <property type="evidence" value="ECO:0007669"/>
    <property type="project" value="TreeGrafter"/>
</dbReference>
<dbReference type="PANTHER" id="PTHR44170">
    <property type="entry name" value="PROTEIN SIDEKICK"/>
    <property type="match status" value="1"/>
</dbReference>
<dbReference type="CDD" id="cd00063">
    <property type="entry name" value="FN3"/>
    <property type="match status" value="2"/>
</dbReference>
<gene>
    <name evidence="12" type="ORF">QTP70_007085</name>
</gene>
<dbReference type="Pfam" id="PF13882">
    <property type="entry name" value="Bravo_FIGEY"/>
    <property type="match status" value="1"/>
</dbReference>
<dbReference type="InterPro" id="IPR003961">
    <property type="entry name" value="FN3_dom"/>
</dbReference>
<dbReference type="InterPro" id="IPR026966">
    <property type="entry name" value="Neurofascin/L1/NrCAM_C"/>
</dbReference>
<keyword evidence="13" id="KW-1185">Reference proteome</keyword>
<evidence type="ECO:0000256" key="1">
    <source>
        <dbReference type="ARBA" id="ARBA00004123"/>
    </source>
</evidence>
<evidence type="ECO:0000256" key="4">
    <source>
        <dbReference type="ARBA" id="ARBA00022692"/>
    </source>
</evidence>
<evidence type="ECO:0000256" key="9">
    <source>
        <dbReference type="SAM" id="MobiDB-lite"/>
    </source>
</evidence>
<dbReference type="InterPro" id="IPR000637">
    <property type="entry name" value="HMGI/Y_DNA-bd_CS"/>
</dbReference>
<name>A0AAE0RKL1_9TELE</name>
<keyword evidence="8" id="KW-0539">Nucleus</keyword>
<dbReference type="PROSITE" id="PS00354">
    <property type="entry name" value="HMGI_Y"/>
    <property type="match status" value="1"/>
</dbReference>
<comment type="similarity">
    <text evidence="3">Belongs to the immunoglobulin superfamily. L1/neurofascin/NgCAM family.</text>
</comment>
<evidence type="ECO:0000256" key="8">
    <source>
        <dbReference type="ARBA" id="ARBA00023242"/>
    </source>
</evidence>
<evidence type="ECO:0000256" key="3">
    <source>
        <dbReference type="ARBA" id="ARBA00008588"/>
    </source>
</evidence>
<evidence type="ECO:0000256" key="2">
    <source>
        <dbReference type="ARBA" id="ARBA00004167"/>
    </source>
</evidence>
<dbReference type="InterPro" id="IPR036116">
    <property type="entry name" value="FN3_sf"/>
</dbReference>
<reference evidence="12" key="1">
    <citation type="submission" date="2023-06" db="EMBL/GenBank/DDBJ databases">
        <title>Male Hemibagrus guttatus genome.</title>
        <authorList>
            <person name="Bian C."/>
        </authorList>
    </citation>
    <scope>NUCLEOTIDE SEQUENCE</scope>
    <source>
        <strain evidence="12">Male_cb2023</strain>
        <tissue evidence="12">Muscle</tissue>
    </source>
</reference>
<accession>A0AAE0RKL1</accession>
<dbReference type="Pfam" id="PF00041">
    <property type="entry name" value="fn3"/>
    <property type="match status" value="1"/>
</dbReference>
<evidence type="ECO:0000256" key="5">
    <source>
        <dbReference type="ARBA" id="ARBA00022989"/>
    </source>
</evidence>
<keyword evidence="4 10" id="KW-0812">Transmembrane</keyword>